<sequence length="137" mass="15442">MEITERNKAVVLRFNKEVIEEGNLQSFEELMDKDFINHSAPEGADHGPAGMINFFNNILRPAFPDLKVIIHTQVAEDDLVTTRKSITGTHRGIIFGITPTGKEVSIDVIDIVKVRDRKYFEHWGLNTLPAVLAKLSE</sequence>
<dbReference type="PANTHER" id="PTHR38436:SF1">
    <property type="entry name" value="ESTER CYCLASE"/>
    <property type="match status" value="1"/>
</dbReference>
<gene>
    <name evidence="1" type="ORF">IEE83_10750</name>
</gene>
<keyword evidence="2" id="KW-1185">Reference proteome</keyword>
<dbReference type="Pfam" id="PF07366">
    <property type="entry name" value="SnoaL"/>
    <property type="match status" value="1"/>
</dbReference>
<proteinExistence type="predicted"/>
<protein>
    <submittedName>
        <fullName evidence="1">Ester cyclase</fullName>
    </submittedName>
</protein>
<organism evidence="1 2">
    <name type="scientific">Dyadobacter subterraneus</name>
    <dbReference type="NCBI Taxonomy" id="2773304"/>
    <lineage>
        <taxon>Bacteria</taxon>
        <taxon>Pseudomonadati</taxon>
        <taxon>Bacteroidota</taxon>
        <taxon>Cytophagia</taxon>
        <taxon>Cytophagales</taxon>
        <taxon>Spirosomataceae</taxon>
        <taxon>Dyadobacter</taxon>
    </lineage>
</organism>
<evidence type="ECO:0000313" key="2">
    <source>
        <dbReference type="Proteomes" id="UP000634134"/>
    </source>
</evidence>
<name>A0ABR9WA56_9BACT</name>
<dbReference type="SUPFAM" id="SSF54427">
    <property type="entry name" value="NTF2-like"/>
    <property type="match status" value="1"/>
</dbReference>
<evidence type="ECO:0000313" key="1">
    <source>
        <dbReference type="EMBL" id="MBE9462359.1"/>
    </source>
</evidence>
<dbReference type="InterPro" id="IPR009959">
    <property type="entry name" value="Cyclase_SnoaL-like"/>
</dbReference>
<dbReference type="InterPro" id="IPR032710">
    <property type="entry name" value="NTF2-like_dom_sf"/>
</dbReference>
<dbReference type="PANTHER" id="PTHR38436">
    <property type="entry name" value="POLYKETIDE CYCLASE SNOAL-LIKE DOMAIN"/>
    <property type="match status" value="1"/>
</dbReference>
<dbReference type="Gene3D" id="3.10.450.50">
    <property type="match status" value="1"/>
</dbReference>
<reference evidence="2" key="1">
    <citation type="submission" date="2023-07" db="EMBL/GenBank/DDBJ databases">
        <title>Dyadobacter sp. nov 'subterranea' isolated from contaminted grondwater.</title>
        <authorList>
            <person name="Szabo I."/>
            <person name="Al-Omari J."/>
            <person name="Szerdahelyi S.G."/>
            <person name="Rado J."/>
        </authorList>
    </citation>
    <scope>NUCLEOTIDE SEQUENCE [LARGE SCALE GENOMIC DNA]</scope>
    <source>
        <strain evidence="2">UP-52</strain>
    </source>
</reference>
<comment type="caution">
    <text evidence="1">The sequence shown here is derived from an EMBL/GenBank/DDBJ whole genome shotgun (WGS) entry which is preliminary data.</text>
</comment>
<dbReference type="RefSeq" id="WP_194120571.1">
    <property type="nucleotide sequence ID" value="NZ_JACYGY010000001.1"/>
</dbReference>
<dbReference type="EMBL" id="JACYGY010000001">
    <property type="protein sequence ID" value="MBE9462359.1"/>
    <property type="molecule type" value="Genomic_DNA"/>
</dbReference>
<dbReference type="Proteomes" id="UP000634134">
    <property type="component" value="Unassembled WGS sequence"/>
</dbReference>
<accession>A0ABR9WA56</accession>